<dbReference type="Proteomes" id="UP001222118">
    <property type="component" value="Chromosome"/>
</dbReference>
<dbReference type="EMBL" id="CP118247">
    <property type="protein sequence ID" value="WDR06134.1"/>
    <property type="molecule type" value="Genomic_DNA"/>
</dbReference>
<protein>
    <submittedName>
        <fullName evidence="1">DUF2924 domain-containing protein</fullName>
    </submittedName>
</protein>
<accession>A0ABY7YXN9</accession>
<evidence type="ECO:0000313" key="2">
    <source>
        <dbReference type="Proteomes" id="UP001222118"/>
    </source>
</evidence>
<reference evidence="1 2" key="1">
    <citation type="submission" date="2023-02" db="EMBL/GenBank/DDBJ databases">
        <title>Devosia chondri sp. nov., isolated from the phycosphere of marine algae.</title>
        <authorList>
            <person name="Kim J.M."/>
            <person name="Lee J.K."/>
            <person name="Choi B.J."/>
            <person name="Bayburt H."/>
            <person name="Jeon C.O."/>
        </authorList>
    </citation>
    <scope>NUCLEOTIDE SEQUENCE [LARGE SCALE GENOMIC DNA]</scope>
    <source>
        <strain evidence="1 2">G2-5</strain>
    </source>
</reference>
<organism evidence="1 2">
    <name type="scientific">Devosia rhodophyticola</name>
    <dbReference type="NCBI Taxonomy" id="3026423"/>
    <lineage>
        <taxon>Bacteria</taxon>
        <taxon>Pseudomonadati</taxon>
        <taxon>Pseudomonadota</taxon>
        <taxon>Alphaproteobacteria</taxon>
        <taxon>Hyphomicrobiales</taxon>
        <taxon>Devosiaceae</taxon>
        <taxon>Devosia</taxon>
    </lineage>
</organism>
<evidence type="ECO:0000313" key="1">
    <source>
        <dbReference type="EMBL" id="WDR06134.1"/>
    </source>
</evidence>
<gene>
    <name evidence="1" type="ORF">PSQ90_01360</name>
</gene>
<proteinExistence type="predicted"/>
<name>A0ABY7YXN9_9HYPH</name>
<keyword evidence="2" id="KW-1185">Reference proteome</keyword>
<dbReference type="RefSeq" id="WP_282211648.1">
    <property type="nucleotide sequence ID" value="NZ_CP118247.1"/>
</dbReference>
<sequence>MAVITKEDWRGHVLPMPVDLEGLSSPELSELMDRLYGADPRARLSRELMLRAVAFQIQSLREGRQGGLGSNGRGNLPSIRLAARRVEQAVRSKGVKAQPPIALDPGTRLVREWRGEVHEVVVQAVGKFLFQGKAWRSLSEIASTITGTKWSGPRFFGLRQIKGKLADA</sequence>
<dbReference type="InterPro" id="IPR021322">
    <property type="entry name" value="DUF2924"/>
</dbReference>
<dbReference type="Pfam" id="PF11149">
    <property type="entry name" value="DUF2924"/>
    <property type="match status" value="1"/>
</dbReference>